<proteinExistence type="inferred from homology"/>
<dbReference type="GO" id="GO:0000166">
    <property type="term" value="F:nucleotide binding"/>
    <property type="evidence" value="ECO:0007669"/>
    <property type="project" value="UniProtKB-KW"/>
</dbReference>
<accession>A0A5C8NY92</accession>
<dbReference type="Pfam" id="PF02597">
    <property type="entry name" value="ThiS"/>
    <property type="match status" value="1"/>
</dbReference>
<comment type="caution">
    <text evidence="4">The sequence shown here is derived from an EMBL/GenBank/DDBJ whole genome shotgun (WGS) entry which is preliminary data.</text>
</comment>
<dbReference type="InterPro" id="IPR003749">
    <property type="entry name" value="ThiS/MoaD-like"/>
</dbReference>
<evidence type="ECO:0000256" key="1">
    <source>
        <dbReference type="ARBA" id="ARBA00022741"/>
    </source>
</evidence>
<gene>
    <name evidence="4" type="primary">moaD</name>
    <name evidence="4" type="ORF">FHP08_08425</name>
</gene>
<dbReference type="GO" id="GO:0006777">
    <property type="term" value="P:Mo-molybdopterin cofactor biosynthetic process"/>
    <property type="evidence" value="ECO:0007669"/>
    <property type="project" value="InterPro"/>
</dbReference>
<evidence type="ECO:0000256" key="3">
    <source>
        <dbReference type="ARBA" id="ARBA00024247"/>
    </source>
</evidence>
<keyword evidence="1" id="KW-0547">Nucleotide-binding</keyword>
<sequence length="85" mass="8984">MKIRVLYFAGLREALGKAGETVELPTAVATAGELRAWLRERGGVWAEQLAEGRAVRTSVAQAMADPATPLSEDAEVAFFPPVTGG</sequence>
<dbReference type="PANTHER" id="PTHR33359:SF1">
    <property type="entry name" value="MOLYBDOPTERIN SYNTHASE SULFUR CARRIER SUBUNIT"/>
    <property type="match status" value="1"/>
</dbReference>
<organism evidence="4 5">
    <name type="scientific">Zeimonas arvi</name>
    <dbReference type="NCBI Taxonomy" id="2498847"/>
    <lineage>
        <taxon>Bacteria</taxon>
        <taxon>Pseudomonadati</taxon>
        <taxon>Pseudomonadota</taxon>
        <taxon>Betaproteobacteria</taxon>
        <taxon>Burkholderiales</taxon>
        <taxon>Burkholderiaceae</taxon>
        <taxon>Zeimonas</taxon>
    </lineage>
</organism>
<dbReference type="InterPro" id="IPR044672">
    <property type="entry name" value="MOCS2A"/>
</dbReference>
<dbReference type="GO" id="GO:1990133">
    <property type="term" value="C:molybdopterin adenylyltransferase complex"/>
    <property type="evidence" value="ECO:0007669"/>
    <property type="project" value="TreeGrafter"/>
</dbReference>
<dbReference type="AlphaFoldDB" id="A0A5C8NY92"/>
<keyword evidence="5" id="KW-1185">Reference proteome</keyword>
<dbReference type="Proteomes" id="UP000321548">
    <property type="component" value="Unassembled WGS sequence"/>
</dbReference>
<protein>
    <recommendedName>
        <fullName evidence="3">Molybdopterin synthase sulfur carrier subunit</fullName>
    </recommendedName>
</protein>
<dbReference type="NCBIfam" id="TIGR01682">
    <property type="entry name" value="moaD"/>
    <property type="match status" value="1"/>
</dbReference>
<reference evidence="4 5" key="1">
    <citation type="submission" date="2019-06" db="EMBL/GenBank/DDBJ databases">
        <title>Quisquiliibacterium sp. nov., isolated from a maize field.</title>
        <authorList>
            <person name="Lin S.-Y."/>
            <person name="Tsai C.-F."/>
            <person name="Young C.-C."/>
        </authorList>
    </citation>
    <scope>NUCLEOTIDE SEQUENCE [LARGE SCALE GENOMIC DNA]</scope>
    <source>
        <strain evidence="4 5">CC-CFT501</strain>
    </source>
</reference>
<evidence type="ECO:0000256" key="2">
    <source>
        <dbReference type="ARBA" id="ARBA00024200"/>
    </source>
</evidence>
<dbReference type="InterPro" id="IPR012675">
    <property type="entry name" value="Beta-grasp_dom_sf"/>
</dbReference>
<dbReference type="SUPFAM" id="SSF54285">
    <property type="entry name" value="MoaD/ThiS"/>
    <property type="match status" value="1"/>
</dbReference>
<dbReference type="InterPro" id="IPR016155">
    <property type="entry name" value="Mopterin_synth/thiamin_S_b"/>
</dbReference>
<name>A0A5C8NY92_9BURK</name>
<dbReference type="OrthoDB" id="9801945at2"/>
<dbReference type="PANTHER" id="PTHR33359">
    <property type="entry name" value="MOLYBDOPTERIN SYNTHASE SULFUR CARRIER SUBUNIT"/>
    <property type="match status" value="1"/>
</dbReference>
<comment type="similarity">
    <text evidence="2">Belongs to the MoaD family.</text>
</comment>
<dbReference type="Gene3D" id="3.10.20.30">
    <property type="match status" value="1"/>
</dbReference>
<dbReference type="RefSeq" id="WP_147704004.1">
    <property type="nucleotide sequence ID" value="NZ_VDUY01000003.1"/>
</dbReference>
<evidence type="ECO:0000313" key="5">
    <source>
        <dbReference type="Proteomes" id="UP000321548"/>
    </source>
</evidence>
<evidence type="ECO:0000313" key="4">
    <source>
        <dbReference type="EMBL" id="TXL66090.1"/>
    </source>
</evidence>
<dbReference type="CDD" id="cd00754">
    <property type="entry name" value="Ubl_MoaD"/>
    <property type="match status" value="1"/>
</dbReference>
<dbReference type="EMBL" id="VDUY01000003">
    <property type="protein sequence ID" value="TXL66090.1"/>
    <property type="molecule type" value="Genomic_DNA"/>
</dbReference>